<evidence type="ECO:0000313" key="1">
    <source>
        <dbReference type="EMBL" id="MDY0406006.1"/>
    </source>
</evidence>
<reference evidence="1 2" key="1">
    <citation type="submission" date="2023-10" db="EMBL/GenBank/DDBJ databases">
        <title>179-bfca-hs.</title>
        <authorList>
            <person name="Miliotis G."/>
            <person name="Sengupta P."/>
            <person name="Hameed A."/>
            <person name="Chuvochina M."/>
            <person name="Mcdonagh F."/>
            <person name="Simpson A.C."/>
            <person name="Singh N.K."/>
            <person name="Rekha P.D."/>
            <person name="Raman K."/>
            <person name="Hugenholtz P."/>
            <person name="Venkateswaran K."/>
        </authorList>
    </citation>
    <scope>NUCLEOTIDE SEQUENCE [LARGE SCALE GENOMIC DNA]</scope>
    <source>
        <strain evidence="1 2">179-BFC-A-HS</strain>
    </source>
</reference>
<keyword evidence="2" id="KW-1185">Reference proteome</keyword>
<dbReference type="RefSeq" id="WP_306065893.1">
    <property type="nucleotide sequence ID" value="NZ_JAROCA020000001.1"/>
</dbReference>
<accession>A0ABU5CI82</accession>
<gene>
    <name evidence="1" type="ORF">P5G51_011935</name>
</gene>
<dbReference type="Pfam" id="PF09963">
    <property type="entry name" value="DUF2197"/>
    <property type="match status" value="1"/>
</dbReference>
<sequence length="67" mass="8008">MQVKCVICDKIEEIDDESLLAKRLKNRRITMYLCQPCHDRIGEKTEEHLASGKFHLYKKQKNKNEFL</sequence>
<name>A0ABU5CI82_9BACI</name>
<evidence type="ECO:0000313" key="2">
    <source>
        <dbReference type="Proteomes" id="UP001228376"/>
    </source>
</evidence>
<proteinExistence type="predicted"/>
<organism evidence="1 2">
    <name type="scientific">Tigheibacillus jepli</name>
    <dbReference type="NCBI Taxonomy" id="3035914"/>
    <lineage>
        <taxon>Bacteria</taxon>
        <taxon>Bacillati</taxon>
        <taxon>Bacillota</taxon>
        <taxon>Bacilli</taxon>
        <taxon>Bacillales</taxon>
        <taxon>Bacillaceae</taxon>
        <taxon>Tigheibacillus</taxon>
    </lineage>
</organism>
<dbReference type="EMBL" id="JAROCA020000001">
    <property type="protein sequence ID" value="MDY0406006.1"/>
    <property type="molecule type" value="Genomic_DNA"/>
</dbReference>
<dbReference type="Proteomes" id="UP001228376">
    <property type="component" value="Unassembled WGS sequence"/>
</dbReference>
<comment type="caution">
    <text evidence="1">The sequence shown here is derived from an EMBL/GenBank/DDBJ whole genome shotgun (WGS) entry which is preliminary data.</text>
</comment>
<dbReference type="InterPro" id="IPR019241">
    <property type="entry name" value="DUF2197"/>
</dbReference>
<protein>
    <submittedName>
        <fullName evidence="1">YlaI family protein</fullName>
    </submittedName>
</protein>